<evidence type="ECO:0000313" key="2">
    <source>
        <dbReference type="Proteomes" id="UP000499080"/>
    </source>
</evidence>
<dbReference type="EMBL" id="BGPR01000164">
    <property type="protein sequence ID" value="GBM01085.1"/>
    <property type="molecule type" value="Genomic_DNA"/>
</dbReference>
<reference evidence="1 2" key="1">
    <citation type="journal article" date="2019" name="Sci. Rep.">
        <title>Orb-weaving spider Araneus ventricosus genome elucidates the spidroin gene catalogue.</title>
        <authorList>
            <person name="Kono N."/>
            <person name="Nakamura H."/>
            <person name="Ohtoshi R."/>
            <person name="Moran D.A.P."/>
            <person name="Shinohara A."/>
            <person name="Yoshida Y."/>
            <person name="Fujiwara M."/>
            <person name="Mori M."/>
            <person name="Tomita M."/>
            <person name="Arakawa K."/>
        </authorList>
    </citation>
    <scope>NUCLEOTIDE SEQUENCE [LARGE SCALE GENOMIC DNA]</scope>
</reference>
<keyword evidence="2" id="KW-1185">Reference proteome</keyword>
<name>A0A4Y2CCM6_ARAVE</name>
<organism evidence="1 2">
    <name type="scientific">Araneus ventricosus</name>
    <name type="common">Orbweaver spider</name>
    <name type="synonym">Epeira ventricosa</name>
    <dbReference type="NCBI Taxonomy" id="182803"/>
    <lineage>
        <taxon>Eukaryota</taxon>
        <taxon>Metazoa</taxon>
        <taxon>Ecdysozoa</taxon>
        <taxon>Arthropoda</taxon>
        <taxon>Chelicerata</taxon>
        <taxon>Arachnida</taxon>
        <taxon>Araneae</taxon>
        <taxon>Araneomorphae</taxon>
        <taxon>Entelegynae</taxon>
        <taxon>Araneoidea</taxon>
        <taxon>Araneidae</taxon>
        <taxon>Araneus</taxon>
    </lineage>
</organism>
<accession>A0A4Y2CCM6</accession>
<comment type="caution">
    <text evidence="1">The sequence shown here is derived from an EMBL/GenBank/DDBJ whole genome shotgun (WGS) entry which is preliminary data.</text>
</comment>
<dbReference type="Proteomes" id="UP000499080">
    <property type="component" value="Unassembled WGS sequence"/>
</dbReference>
<dbReference type="AlphaFoldDB" id="A0A4Y2CCM6"/>
<evidence type="ECO:0000313" key="1">
    <source>
        <dbReference type="EMBL" id="GBM01085.1"/>
    </source>
</evidence>
<gene>
    <name evidence="1" type="ORF">AVEN_136636_1</name>
</gene>
<proteinExistence type="predicted"/>
<protein>
    <submittedName>
        <fullName evidence="1">Uncharacterized protein</fullName>
    </submittedName>
</protein>
<sequence length="138" mass="15227">MENASPGSEMDYYMDVALVTKANRIGKLLDDSTIYMCIAEEAAARRKEGSDVQKLIWRAKQINKGALLHCLKGLEEMVQAVAKRFPLKGSFSCYLGYVTSACKPASSKHLFLRFSGVVATVFVLTTSFCKWGKGPATY</sequence>